<protein>
    <submittedName>
        <fullName evidence="1">Uncharacterized protein</fullName>
    </submittedName>
</protein>
<name>A0A8S5VLD3_9CAUD</name>
<evidence type="ECO:0000313" key="1">
    <source>
        <dbReference type="EMBL" id="DAG91121.1"/>
    </source>
</evidence>
<organism evidence="1">
    <name type="scientific">Ackermannviridae sp</name>
    <dbReference type="NCBI Taxonomy" id="2831612"/>
    <lineage>
        <taxon>Viruses</taxon>
        <taxon>Duplodnaviria</taxon>
        <taxon>Heunggongvirae</taxon>
        <taxon>Uroviricota</taxon>
        <taxon>Caudoviricetes</taxon>
        <taxon>Pantevenvirales</taxon>
        <taxon>Ackermannviridae</taxon>
    </lineage>
</organism>
<accession>A0A8S5VLD3</accession>
<proteinExistence type="predicted"/>
<dbReference type="EMBL" id="BK035285">
    <property type="protein sequence ID" value="DAG91121.1"/>
    <property type="molecule type" value="Genomic_DNA"/>
</dbReference>
<reference evidence="1" key="1">
    <citation type="journal article" date="2021" name="Proc. Natl. Acad. Sci. U.S.A.">
        <title>A Catalog of Tens of Thousands of Viruses from Human Metagenomes Reveals Hidden Associations with Chronic Diseases.</title>
        <authorList>
            <person name="Tisza M.J."/>
            <person name="Buck C.B."/>
        </authorList>
    </citation>
    <scope>NUCLEOTIDE SEQUENCE</scope>
    <source>
        <strain evidence="1">Ctxg113</strain>
    </source>
</reference>
<sequence>MTAGNKICFALIRPCGATFPRGGRQGNYDRRSVYPKG</sequence>